<evidence type="ECO:0000313" key="6">
    <source>
        <dbReference type="EMBL" id="MFD0801936.1"/>
    </source>
</evidence>
<gene>
    <name evidence="6" type="ORF">ACFQZU_11505</name>
</gene>
<evidence type="ECO:0000256" key="2">
    <source>
        <dbReference type="ARBA" id="ARBA00022741"/>
    </source>
</evidence>
<evidence type="ECO:0000313" key="7">
    <source>
        <dbReference type="Proteomes" id="UP001596956"/>
    </source>
</evidence>
<keyword evidence="1" id="KW-0808">Transferase</keyword>
<keyword evidence="7" id="KW-1185">Reference proteome</keyword>
<dbReference type="Proteomes" id="UP001596956">
    <property type="component" value="Unassembled WGS sequence"/>
</dbReference>
<name>A0ABW3BGF1_9ACTN</name>
<evidence type="ECO:0000256" key="3">
    <source>
        <dbReference type="ARBA" id="ARBA00022777"/>
    </source>
</evidence>
<sequence>MTQLEELLADWIPRQRWFAGKGAPIETVTVQAEHPLVCGDPGLRVLVVEVGQRDSVSRYQVLLGLRPAGTLREELTHAAIGVCRLGGVPRTVYDASHDPELTALLLERLADADGAEAAAIGEAAPGSP</sequence>
<feature type="non-terminal residue" evidence="6">
    <location>
        <position position="128"/>
    </location>
</feature>
<reference evidence="7" key="1">
    <citation type="journal article" date="2019" name="Int. J. Syst. Evol. Microbiol.">
        <title>The Global Catalogue of Microorganisms (GCM) 10K type strain sequencing project: providing services to taxonomists for standard genome sequencing and annotation.</title>
        <authorList>
            <consortium name="The Broad Institute Genomics Platform"/>
            <consortium name="The Broad Institute Genome Sequencing Center for Infectious Disease"/>
            <person name="Wu L."/>
            <person name="Ma J."/>
        </authorList>
    </citation>
    <scope>NUCLEOTIDE SEQUENCE [LARGE SCALE GENOMIC DNA]</scope>
    <source>
        <strain evidence="7">CCUG 63369</strain>
    </source>
</reference>
<keyword evidence="2" id="KW-0547">Nucleotide-binding</keyword>
<keyword evidence="3" id="KW-0418">Kinase</keyword>
<comment type="caution">
    <text evidence="6">The sequence shown here is derived from an EMBL/GenBank/DDBJ whole genome shotgun (WGS) entry which is preliminary data.</text>
</comment>
<evidence type="ECO:0000259" key="5">
    <source>
        <dbReference type="Pfam" id="PF18085"/>
    </source>
</evidence>
<evidence type="ECO:0000256" key="1">
    <source>
        <dbReference type="ARBA" id="ARBA00022679"/>
    </source>
</evidence>
<organism evidence="6 7">
    <name type="scientific">Streptomonospora algeriensis</name>
    <dbReference type="NCBI Taxonomy" id="995084"/>
    <lineage>
        <taxon>Bacteria</taxon>
        <taxon>Bacillati</taxon>
        <taxon>Actinomycetota</taxon>
        <taxon>Actinomycetes</taxon>
        <taxon>Streptosporangiales</taxon>
        <taxon>Nocardiopsidaceae</taxon>
        <taxon>Streptomonospora</taxon>
    </lineage>
</organism>
<feature type="domain" description="Maltokinase N-terminal cap" evidence="5">
    <location>
        <begin position="11"/>
        <end position="98"/>
    </location>
</feature>
<keyword evidence="4" id="KW-0067">ATP-binding</keyword>
<evidence type="ECO:0000256" key="4">
    <source>
        <dbReference type="ARBA" id="ARBA00022840"/>
    </source>
</evidence>
<dbReference type="EMBL" id="JBHTHR010000331">
    <property type="protein sequence ID" value="MFD0801936.1"/>
    <property type="molecule type" value="Genomic_DNA"/>
</dbReference>
<dbReference type="Pfam" id="PF18085">
    <property type="entry name" value="Mak_N_cap"/>
    <property type="match status" value="1"/>
</dbReference>
<protein>
    <submittedName>
        <fullName evidence="6">Aminoglycoside phosphotransferase</fullName>
    </submittedName>
</protein>
<dbReference type="InterPro" id="IPR040999">
    <property type="entry name" value="Mak_N_cap"/>
</dbReference>
<accession>A0ABW3BGF1</accession>
<proteinExistence type="predicted"/>